<dbReference type="InParanoid" id="A0A151GJG0"/>
<evidence type="ECO:0000313" key="3">
    <source>
        <dbReference type="Proteomes" id="UP000076580"/>
    </source>
</evidence>
<gene>
    <name evidence="2" type="ORF">DCS_04247</name>
</gene>
<dbReference type="GeneID" id="63716890"/>
<proteinExistence type="predicted"/>
<dbReference type="AlphaFoldDB" id="A0A151GJG0"/>
<dbReference type="Proteomes" id="UP000076580">
    <property type="component" value="Chromosome 02"/>
</dbReference>
<reference evidence="2 3" key="1">
    <citation type="journal article" date="2016" name="Sci. Rep.">
        <title>Insights into Adaptations to a Near-Obligate Nematode Endoparasitic Lifestyle from the Finished Genome of Drechmeria coniospora.</title>
        <authorList>
            <person name="Zhang L."/>
            <person name="Zhou Z."/>
            <person name="Guo Q."/>
            <person name="Fokkens L."/>
            <person name="Miskei M."/>
            <person name="Pocsi I."/>
            <person name="Zhang W."/>
            <person name="Chen M."/>
            <person name="Wang L."/>
            <person name="Sun Y."/>
            <person name="Donzelli B.G."/>
            <person name="Gibson D.M."/>
            <person name="Nelson D.R."/>
            <person name="Luo J.G."/>
            <person name="Rep M."/>
            <person name="Liu H."/>
            <person name="Yang S."/>
            <person name="Wang J."/>
            <person name="Krasnoff S.B."/>
            <person name="Xu Y."/>
            <person name="Molnar I."/>
            <person name="Lin M."/>
        </authorList>
    </citation>
    <scope>NUCLEOTIDE SEQUENCE [LARGE SCALE GENOMIC DNA]</scope>
    <source>
        <strain evidence="2 3">ARSEF 6962</strain>
    </source>
</reference>
<accession>A0A151GJG0</accession>
<keyword evidence="3" id="KW-1185">Reference proteome</keyword>
<feature type="region of interest" description="Disordered" evidence="1">
    <location>
        <begin position="539"/>
        <end position="577"/>
    </location>
</feature>
<protein>
    <submittedName>
        <fullName evidence="2">Uncharacterized protein</fullName>
    </submittedName>
</protein>
<feature type="compositionally biased region" description="Basic and acidic residues" evidence="1">
    <location>
        <begin position="541"/>
        <end position="567"/>
    </location>
</feature>
<comment type="caution">
    <text evidence="2">The sequence shown here is derived from an EMBL/GenBank/DDBJ whole genome shotgun (WGS) entry which is preliminary data.</text>
</comment>
<name>A0A151GJG0_DRECN</name>
<evidence type="ECO:0000256" key="1">
    <source>
        <dbReference type="SAM" id="MobiDB-lite"/>
    </source>
</evidence>
<evidence type="ECO:0000313" key="2">
    <source>
        <dbReference type="EMBL" id="KYK57240.1"/>
    </source>
</evidence>
<sequence length="847" mass="93104">MPLRLCTSDDPIGIFEKSNRQYAKLVKLVQDNIRKHGIEAAQKSSNWAQNREKLISYIVDGIHDLSIFNFGLAQKNALQYAQLAENIQRDILAKVKAARGTSQMSGQQRKQIIRDIRDYMEHLEIVSDPMPDVAFDKHDALTDRFWDQDLPALESYVKDKSDEGARNFAKLANKMANDLLDVGITAEQVVHNENQDLLKLANDVADKATGQGSHAPGATDAIDRTDGNWARKFANFILDTLQAFKKHPNLPLGLPIAHLKLSPPFGLPISHLKPTMAGIQGDAGAKEQASHHQVADSSMAAAIKPDLVHDIAHSILKASPYLALKNADRRANFAGFFFFEAVVRFLPESSLPRKLFRSNAPFWPEKGSTVAFLKQRDIRNVIFVNEAMPVTQTLSESVTSYDLERLNIDYENSLSAWFEKSLPKEGITVQHISVADDHVPLRDAIRIAASNFYHGGSTLVMGIEQQDIDFVTESIETVTKHLGGKAERIKTSVFGTHGEYTQAMTEFLQFLQTTESKATWKEIGADGLCKRTAVGCKTHPSTKEVTKDSKDVPTKYQEPDVSKEEAAKGQTQGEAKGSKYKAMKYKPGSVSSQVVVEHFGNCVLGIAATTIYHDAHENLPASRNEKLQRRNFFVDVWHGMSKGNLLEVPALVGSATLKIIHKENGAALAKSAGDLVQAVWDIPQSIVGAANDVANANYLDAFAKSCFDLVTSIKELPGLADKITSAEWDNFDAFTNSLIDLGVAISEIPGAFDKALDDLKQAPTDIGHAFQTLPATLSKAAGEFLHQYNENIPPGTDGRKIVDSLFASIPVDRLGLRLPGQRIGDTVENACPLLLNAYLQYVDTGKV</sequence>
<dbReference type="RefSeq" id="XP_040656592.1">
    <property type="nucleotide sequence ID" value="XM_040801559.1"/>
</dbReference>
<dbReference type="EMBL" id="LAYC01000002">
    <property type="protein sequence ID" value="KYK57240.1"/>
    <property type="molecule type" value="Genomic_DNA"/>
</dbReference>
<organism evidence="2 3">
    <name type="scientific">Drechmeria coniospora</name>
    <name type="common">Nematophagous fungus</name>
    <name type="synonym">Meria coniospora</name>
    <dbReference type="NCBI Taxonomy" id="98403"/>
    <lineage>
        <taxon>Eukaryota</taxon>
        <taxon>Fungi</taxon>
        <taxon>Dikarya</taxon>
        <taxon>Ascomycota</taxon>
        <taxon>Pezizomycotina</taxon>
        <taxon>Sordariomycetes</taxon>
        <taxon>Hypocreomycetidae</taxon>
        <taxon>Hypocreales</taxon>
        <taxon>Ophiocordycipitaceae</taxon>
        <taxon>Drechmeria</taxon>
    </lineage>
</organism>